<dbReference type="Proteomes" id="UP000240542">
    <property type="component" value="Unassembled WGS sequence"/>
</dbReference>
<proteinExistence type="inferred from homology"/>
<comment type="catalytic activity">
    <reaction evidence="5">
        <text>a beta-lactam + H2O = a substituted beta-amino acid</text>
        <dbReference type="Rhea" id="RHEA:20401"/>
        <dbReference type="ChEBI" id="CHEBI:15377"/>
        <dbReference type="ChEBI" id="CHEBI:35627"/>
        <dbReference type="ChEBI" id="CHEBI:140347"/>
        <dbReference type="EC" id="3.5.2.6"/>
    </reaction>
</comment>
<keyword evidence="9" id="KW-1185">Reference proteome</keyword>
<dbReference type="GO" id="GO:0030655">
    <property type="term" value="P:beta-lactam antibiotic catabolic process"/>
    <property type="evidence" value="ECO:0007669"/>
    <property type="project" value="InterPro"/>
</dbReference>
<dbReference type="EC" id="3.5.2.6" evidence="2 5"/>
<evidence type="ECO:0000256" key="3">
    <source>
        <dbReference type="ARBA" id="ARBA00022801"/>
    </source>
</evidence>
<evidence type="ECO:0000313" key="9">
    <source>
        <dbReference type="Proteomes" id="UP000240542"/>
    </source>
</evidence>
<evidence type="ECO:0000256" key="5">
    <source>
        <dbReference type="RuleBase" id="RU361140"/>
    </source>
</evidence>
<feature type="signal peptide" evidence="6">
    <location>
        <begin position="1"/>
        <end position="28"/>
    </location>
</feature>
<dbReference type="InterPro" id="IPR045155">
    <property type="entry name" value="Beta-lactam_cat"/>
</dbReference>
<dbReference type="OrthoDB" id="9784149at2"/>
<feature type="chain" id="PRO_5015162849" description="Beta-lactamase" evidence="6">
    <location>
        <begin position="29"/>
        <end position="305"/>
    </location>
</feature>
<dbReference type="InterPro" id="IPR023650">
    <property type="entry name" value="Beta-lactam_class-A_AS"/>
</dbReference>
<comment type="similarity">
    <text evidence="1 5">Belongs to the class-A beta-lactamase family.</text>
</comment>
<feature type="domain" description="Beta-lactamase class A catalytic" evidence="7">
    <location>
        <begin position="62"/>
        <end position="276"/>
    </location>
</feature>
<evidence type="ECO:0000256" key="1">
    <source>
        <dbReference type="ARBA" id="ARBA00009009"/>
    </source>
</evidence>
<protein>
    <recommendedName>
        <fullName evidence="2 5">Beta-lactamase</fullName>
        <ecNumber evidence="2 5">3.5.2.6</ecNumber>
    </recommendedName>
</protein>
<evidence type="ECO:0000256" key="4">
    <source>
        <dbReference type="ARBA" id="ARBA00023251"/>
    </source>
</evidence>
<keyword evidence="3 5" id="KW-0378">Hydrolase</keyword>
<accession>A0A2P8CF33</accession>
<dbReference type="GO" id="GO:0046677">
    <property type="term" value="P:response to antibiotic"/>
    <property type="evidence" value="ECO:0007669"/>
    <property type="project" value="UniProtKB-UniRule"/>
</dbReference>
<evidence type="ECO:0000259" key="7">
    <source>
        <dbReference type="Pfam" id="PF13354"/>
    </source>
</evidence>
<dbReference type="Gene3D" id="3.40.710.10">
    <property type="entry name" value="DD-peptidase/beta-lactamase superfamily"/>
    <property type="match status" value="1"/>
</dbReference>
<dbReference type="PANTHER" id="PTHR35333:SF3">
    <property type="entry name" value="BETA-LACTAMASE-TYPE TRANSPEPTIDASE FOLD CONTAINING PROTEIN"/>
    <property type="match status" value="1"/>
</dbReference>
<gene>
    <name evidence="8" type="ORF">CLV63_14023</name>
</gene>
<dbReference type="PRINTS" id="PR00118">
    <property type="entry name" value="BLACTAMASEA"/>
</dbReference>
<organism evidence="8 9">
    <name type="scientific">Murinocardiopsis flavida</name>
    <dbReference type="NCBI Taxonomy" id="645275"/>
    <lineage>
        <taxon>Bacteria</taxon>
        <taxon>Bacillati</taxon>
        <taxon>Actinomycetota</taxon>
        <taxon>Actinomycetes</taxon>
        <taxon>Streptosporangiales</taxon>
        <taxon>Nocardiopsidaceae</taxon>
        <taxon>Murinocardiopsis</taxon>
    </lineage>
</organism>
<evidence type="ECO:0000256" key="6">
    <source>
        <dbReference type="SAM" id="SignalP"/>
    </source>
</evidence>
<evidence type="ECO:0000256" key="2">
    <source>
        <dbReference type="ARBA" id="ARBA00012865"/>
    </source>
</evidence>
<dbReference type="Pfam" id="PF13354">
    <property type="entry name" value="Beta-lactamase2"/>
    <property type="match status" value="1"/>
</dbReference>
<comment type="caution">
    <text evidence="8">The sequence shown here is derived from an EMBL/GenBank/DDBJ whole genome shotgun (WGS) entry which is preliminary data.</text>
</comment>
<dbReference type="NCBIfam" id="NF033103">
    <property type="entry name" value="bla_class_A"/>
    <property type="match status" value="1"/>
</dbReference>
<dbReference type="GO" id="GO:0008800">
    <property type="term" value="F:beta-lactamase activity"/>
    <property type="evidence" value="ECO:0007669"/>
    <property type="project" value="UniProtKB-UniRule"/>
</dbReference>
<dbReference type="InterPro" id="IPR012338">
    <property type="entry name" value="Beta-lactam/transpept-like"/>
</dbReference>
<keyword evidence="6" id="KW-0732">Signal</keyword>
<name>A0A2P8CF33_9ACTN</name>
<dbReference type="PANTHER" id="PTHR35333">
    <property type="entry name" value="BETA-LACTAMASE"/>
    <property type="match status" value="1"/>
</dbReference>
<dbReference type="PROSITE" id="PS00146">
    <property type="entry name" value="BETA_LACTAMASE_A"/>
    <property type="match status" value="1"/>
</dbReference>
<sequence>MPTQLSRRTGLAALAVLTLVPIGGCATADEARPAASQSTTAAPASADREFKELEGEFDARLGVYAIDTGSDRTLSYQEDERFAYCSTHKSLSVGAVLEQNSLKEMEKLITYTEEDLVAYSPITEKHVDEGMTLRAVSDAAVRYSDNTAANLLFEELGGTNGFGDALKGIGDDVTDVSRIEPDLSEGTPGDVRDTSTPQQMATDLREYTLGDTLSTKKRAILTDLLVRNTTGDELIRAGVPDGWKVGDKTGSGGYGTRNDIAVIWPPEDDPIVLAIMSSRDTKDAESDDKLIAESAEVAIDALTGK</sequence>
<dbReference type="SUPFAM" id="SSF56601">
    <property type="entry name" value="beta-lactamase/transpeptidase-like"/>
    <property type="match status" value="1"/>
</dbReference>
<dbReference type="InterPro" id="IPR000871">
    <property type="entry name" value="Beta-lactam_class-A"/>
</dbReference>
<evidence type="ECO:0000313" key="8">
    <source>
        <dbReference type="EMBL" id="PSK83571.1"/>
    </source>
</evidence>
<dbReference type="AlphaFoldDB" id="A0A2P8CF33"/>
<dbReference type="EMBL" id="PYGA01000040">
    <property type="protein sequence ID" value="PSK83571.1"/>
    <property type="molecule type" value="Genomic_DNA"/>
</dbReference>
<reference evidence="8 9" key="1">
    <citation type="submission" date="2018-03" db="EMBL/GenBank/DDBJ databases">
        <title>Genomic Encyclopedia of Archaeal and Bacterial Type Strains, Phase II (KMG-II): from individual species to whole genera.</title>
        <authorList>
            <person name="Goeker M."/>
        </authorList>
    </citation>
    <scope>NUCLEOTIDE SEQUENCE [LARGE SCALE GENOMIC DNA]</scope>
    <source>
        <strain evidence="8 9">DSM 45312</strain>
    </source>
</reference>
<dbReference type="RefSeq" id="WP_106586968.1">
    <property type="nucleotide sequence ID" value="NZ_PYGA01000040.1"/>
</dbReference>
<keyword evidence="4 5" id="KW-0046">Antibiotic resistance</keyword>